<gene>
    <name evidence="1" type="ORF">B0T11DRAFT_331327</name>
</gene>
<organism evidence="1 2">
    <name type="scientific">Plectosphaerella cucumerina</name>
    <dbReference type="NCBI Taxonomy" id="40658"/>
    <lineage>
        <taxon>Eukaryota</taxon>
        <taxon>Fungi</taxon>
        <taxon>Dikarya</taxon>
        <taxon>Ascomycota</taxon>
        <taxon>Pezizomycotina</taxon>
        <taxon>Sordariomycetes</taxon>
        <taxon>Hypocreomycetidae</taxon>
        <taxon>Glomerellales</taxon>
        <taxon>Plectosphaerellaceae</taxon>
        <taxon>Plectosphaerella</taxon>
    </lineage>
</organism>
<sequence length="168" mass="18395">MREHEVGDTIRDLAAEGIAMQGFQATSKLLDPALQFQIYPMESAFGIRVKGLPSAMAMKMARFAMGIVAVTAANNPQITINGAVPQQAVRLVVEHWEWATPILVTVVTLHLALALTASFVTIRVAVPTGGPIAFAQVLRPLANLIHLGDKKSLTERDSTGRWMYRYRL</sequence>
<dbReference type="AlphaFoldDB" id="A0A8K0TDD0"/>
<proteinExistence type="predicted"/>
<comment type="caution">
    <text evidence="1">The sequence shown here is derived from an EMBL/GenBank/DDBJ whole genome shotgun (WGS) entry which is preliminary data.</text>
</comment>
<dbReference type="EMBL" id="JAGPXD010000005">
    <property type="protein sequence ID" value="KAH7353386.1"/>
    <property type="molecule type" value="Genomic_DNA"/>
</dbReference>
<name>A0A8K0TDD0_9PEZI</name>
<keyword evidence="2" id="KW-1185">Reference proteome</keyword>
<accession>A0A8K0TDD0</accession>
<protein>
    <submittedName>
        <fullName evidence="1">Uncharacterized protein</fullName>
    </submittedName>
</protein>
<reference evidence="1" key="1">
    <citation type="journal article" date="2021" name="Nat. Commun.">
        <title>Genetic determinants of endophytism in the Arabidopsis root mycobiome.</title>
        <authorList>
            <person name="Mesny F."/>
            <person name="Miyauchi S."/>
            <person name="Thiergart T."/>
            <person name="Pickel B."/>
            <person name="Atanasova L."/>
            <person name="Karlsson M."/>
            <person name="Huettel B."/>
            <person name="Barry K.W."/>
            <person name="Haridas S."/>
            <person name="Chen C."/>
            <person name="Bauer D."/>
            <person name="Andreopoulos W."/>
            <person name="Pangilinan J."/>
            <person name="LaButti K."/>
            <person name="Riley R."/>
            <person name="Lipzen A."/>
            <person name="Clum A."/>
            <person name="Drula E."/>
            <person name="Henrissat B."/>
            <person name="Kohler A."/>
            <person name="Grigoriev I.V."/>
            <person name="Martin F.M."/>
            <person name="Hacquard S."/>
        </authorList>
    </citation>
    <scope>NUCLEOTIDE SEQUENCE</scope>
    <source>
        <strain evidence="1">MPI-CAGE-AT-0016</strain>
    </source>
</reference>
<dbReference type="OrthoDB" id="3596604at2759"/>
<evidence type="ECO:0000313" key="2">
    <source>
        <dbReference type="Proteomes" id="UP000813385"/>
    </source>
</evidence>
<dbReference type="Proteomes" id="UP000813385">
    <property type="component" value="Unassembled WGS sequence"/>
</dbReference>
<evidence type="ECO:0000313" key="1">
    <source>
        <dbReference type="EMBL" id="KAH7353386.1"/>
    </source>
</evidence>